<gene>
    <name evidence="1" type="ORF">L2E82_29679</name>
</gene>
<organism evidence="1 2">
    <name type="scientific">Cichorium intybus</name>
    <name type="common">Chicory</name>
    <dbReference type="NCBI Taxonomy" id="13427"/>
    <lineage>
        <taxon>Eukaryota</taxon>
        <taxon>Viridiplantae</taxon>
        <taxon>Streptophyta</taxon>
        <taxon>Embryophyta</taxon>
        <taxon>Tracheophyta</taxon>
        <taxon>Spermatophyta</taxon>
        <taxon>Magnoliopsida</taxon>
        <taxon>eudicotyledons</taxon>
        <taxon>Gunneridae</taxon>
        <taxon>Pentapetalae</taxon>
        <taxon>asterids</taxon>
        <taxon>campanulids</taxon>
        <taxon>Asterales</taxon>
        <taxon>Asteraceae</taxon>
        <taxon>Cichorioideae</taxon>
        <taxon>Cichorieae</taxon>
        <taxon>Cichoriinae</taxon>
        <taxon>Cichorium</taxon>
    </lineage>
</organism>
<sequence>MASSTLRLYLLHFSCSAKVSAMSSSTLKRWLRPEVYPLFAAMGVALGICGMQLFRNISGNHEVRVTKEKRVAGIFINFISVITNTTTLINITDSVLNVKKLMDPVNQTEFVCDNL</sequence>
<protein>
    <submittedName>
        <fullName evidence="1">Uncharacterized protein</fullName>
    </submittedName>
</protein>
<dbReference type="Proteomes" id="UP001055811">
    <property type="component" value="Linkage Group LG05"/>
</dbReference>
<comment type="caution">
    <text evidence="1">The sequence shown here is derived from an EMBL/GenBank/DDBJ whole genome shotgun (WGS) entry which is preliminary data.</text>
</comment>
<evidence type="ECO:0000313" key="1">
    <source>
        <dbReference type="EMBL" id="KAI3739278.1"/>
    </source>
</evidence>
<dbReference type="EMBL" id="CM042013">
    <property type="protein sequence ID" value="KAI3739278.1"/>
    <property type="molecule type" value="Genomic_DNA"/>
</dbReference>
<accession>A0ACB9CYN9</accession>
<proteinExistence type="predicted"/>
<name>A0ACB9CYN9_CICIN</name>
<reference evidence="1 2" key="2">
    <citation type="journal article" date="2022" name="Mol. Ecol. Resour.">
        <title>The genomes of chicory, endive, great burdock and yacon provide insights into Asteraceae paleo-polyploidization history and plant inulin production.</title>
        <authorList>
            <person name="Fan W."/>
            <person name="Wang S."/>
            <person name="Wang H."/>
            <person name="Wang A."/>
            <person name="Jiang F."/>
            <person name="Liu H."/>
            <person name="Zhao H."/>
            <person name="Xu D."/>
            <person name="Zhang Y."/>
        </authorList>
    </citation>
    <scope>NUCLEOTIDE SEQUENCE [LARGE SCALE GENOMIC DNA]</scope>
    <source>
        <strain evidence="2">cv. Punajuju</strain>
        <tissue evidence="1">Leaves</tissue>
    </source>
</reference>
<evidence type="ECO:0000313" key="2">
    <source>
        <dbReference type="Proteomes" id="UP001055811"/>
    </source>
</evidence>
<reference evidence="2" key="1">
    <citation type="journal article" date="2022" name="Mol. Ecol. Resour.">
        <title>The genomes of chicory, endive, great burdock and yacon provide insights into Asteraceae palaeo-polyploidization history and plant inulin production.</title>
        <authorList>
            <person name="Fan W."/>
            <person name="Wang S."/>
            <person name="Wang H."/>
            <person name="Wang A."/>
            <person name="Jiang F."/>
            <person name="Liu H."/>
            <person name="Zhao H."/>
            <person name="Xu D."/>
            <person name="Zhang Y."/>
        </authorList>
    </citation>
    <scope>NUCLEOTIDE SEQUENCE [LARGE SCALE GENOMIC DNA]</scope>
    <source>
        <strain evidence="2">cv. Punajuju</strain>
    </source>
</reference>
<keyword evidence="2" id="KW-1185">Reference proteome</keyword>